<organism evidence="1 2">
    <name type="scientific">Cedecea davisae</name>
    <dbReference type="NCBI Taxonomy" id="158484"/>
    <lineage>
        <taxon>Bacteria</taxon>
        <taxon>Pseudomonadati</taxon>
        <taxon>Pseudomonadota</taxon>
        <taxon>Gammaproteobacteria</taxon>
        <taxon>Enterobacterales</taxon>
        <taxon>Enterobacteriaceae</taxon>
        <taxon>Cedecea</taxon>
    </lineage>
</organism>
<dbReference type="InterPro" id="IPR026487">
    <property type="entry name" value="CHP04141"/>
</dbReference>
<dbReference type="Pfam" id="PF19614">
    <property type="entry name" value="DUF6119"/>
    <property type="match status" value="1"/>
</dbReference>
<name>A0ABS6DE16_9ENTR</name>
<proteinExistence type="predicted"/>
<evidence type="ECO:0000313" key="2">
    <source>
        <dbReference type="Proteomes" id="UP000686327"/>
    </source>
</evidence>
<keyword evidence="2" id="KW-1185">Reference proteome</keyword>
<dbReference type="RefSeq" id="WP_216374919.1">
    <property type="nucleotide sequence ID" value="NZ_JAGRYT010000012.1"/>
</dbReference>
<comment type="caution">
    <text evidence="1">The sequence shown here is derived from an EMBL/GenBank/DDBJ whole genome shotgun (WGS) entry which is preliminary data.</text>
</comment>
<reference evidence="2" key="2">
    <citation type="submission" date="2023-07" db="EMBL/GenBank/DDBJ databases">
        <title>Cedecea davisae an AmpC producer and its therapeutic implications.</title>
        <authorList>
            <person name="Notter J."/>
        </authorList>
    </citation>
    <scope>NUCLEOTIDE SEQUENCE [LARGE SCALE GENOMIC DNA]</scope>
    <source>
        <strain evidence="2">1</strain>
    </source>
</reference>
<gene>
    <name evidence="1" type="ORF">KC222_05415</name>
</gene>
<protein>
    <submittedName>
        <fullName evidence="1">TIGR04141 family sporadically distributed protein</fullName>
    </submittedName>
</protein>
<sequence length="584" mass="67538">MSKSKLERMTIFRAKDSVDGFSAIFDLTTESLPKFSYKSGDYDISGVIKYSEVGGEEKTELDYPWINMVNNLSNDFSIKFSAKNKTPSAVIGVKIKKDDEIFFFLITFGMHTSRFINTNKLVNDFGIKVAMNICDQNQLRKVNTTTHSSISTLTDRQASKGASLDIFDINDEKEFFRSISGLTYENYPFIKSFSGKNSITINMKKDLSIDNDELVNILLSLNEAYQLHSYKDKFPTYDRMDYVSDSDDIKNLDDLIFEKLKKSDLSRVHLAPHEIESDEFSHYTYKDPNSEKNTEMFDTLDIEDLINQHGKFNAKSSIETLKNWKIYTVSISGEINSMRAYNCLNCEIVYDNTTYILASGIWRSINSDFKLSIDDYIKNNIKSNDSSYLPNSTSIYCIVNEKGVDRIRYKEEIYNSYVASNCKDIYLFDKSKINIAGKKQYEICDLLHLNKELIHVKVLKDGTSSLSHLFLQARFYTDAFIKDQNTRLSMREFINDNENKENENKEKGKYLDIVPESRENLHAPSYSVILCILTFDDEKTLDSLPFMVRYELAKTHKYLNEERGVKLFYALRTVTKEKLTNQSD</sequence>
<reference evidence="1 2" key="1">
    <citation type="submission" date="2021-04" db="EMBL/GenBank/DDBJ databases">
        <authorList>
            <person name="Seiffert S.N."/>
        </authorList>
    </citation>
    <scope>NUCLEOTIDE SEQUENCE [LARGE SCALE GENOMIC DNA]</scope>
    <source>
        <strain evidence="1 2">1</strain>
    </source>
</reference>
<accession>A0ABS6DE16</accession>
<dbReference type="Proteomes" id="UP000686327">
    <property type="component" value="Unassembled WGS sequence"/>
</dbReference>
<evidence type="ECO:0000313" key="1">
    <source>
        <dbReference type="EMBL" id="MBU4681442.1"/>
    </source>
</evidence>
<dbReference type="EMBL" id="JAGRYU010000008">
    <property type="protein sequence ID" value="MBU4681442.1"/>
    <property type="molecule type" value="Genomic_DNA"/>
</dbReference>
<dbReference type="NCBIfam" id="TIGR04141">
    <property type="entry name" value="TIGR04141 family sporadically distributed protein"/>
    <property type="match status" value="1"/>
</dbReference>